<name>M1V445_CYAM1</name>
<evidence type="ECO:0000313" key="3">
    <source>
        <dbReference type="Proteomes" id="UP000007014"/>
    </source>
</evidence>
<sequence>MNWMWETPALGAAVALVVFAVAVRGLLFKRDPETRVPTRTGAALREENSSRPQRLVHGPPLQPPVSETSTPQRVLGAPRVVITIVEEVTSKSLWVHGESLDWAPWVPEWFRRLALLHFVDVYFILRVRNDQDCSLWYQQVGALCRSPAGQILDERKFLVCDTAAGAAAMVRQLEPSLHLESLRLASECAVRLHRFIPKIIILAHEPEHTGIEPSTVLEQFTRHDTQRAPFRTAVAVLDDPMAMFANPLWQEVELQVRAGIQCPR</sequence>
<keyword evidence="3" id="KW-1185">Reference proteome</keyword>
<dbReference type="KEGG" id="cme:CYME_CMD042C"/>
<dbReference type="OrthoDB" id="5951at2759"/>
<proteinExistence type="predicted"/>
<dbReference type="GeneID" id="16992596"/>
<reference evidence="2 3" key="1">
    <citation type="journal article" date="2004" name="Nature">
        <title>Genome sequence of the ultrasmall unicellular red alga Cyanidioschyzon merolae 10D.</title>
        <authorList>
            <person name="Matsuzaki M."/>
            <person name="Misumi O."/>
            <person name="Shin-i T."/>
            <person name="Maruyama S."/>
            <person name="Takahara M."/>
            <person name="Miyagishima S."/>
            <person name="Mori T."/>
            <person name="Nishida K."/>
            <person name="Yagisawa F."/>
            <person name="Nishida K."/>
            <person name="Yoshida Y."/>
            <person name="Nishimura Y."/>
            <person name="Nakao S."/>
            <person name="Kobayashi T."/>
            <person name="Momoyama Y."/>
            <person name="Higashiyama T."/>
            <person name="Minoda A."/>
            <person name="Sano M."/>
            <person name="Nomoto H."/>
            <person name="Oishi K."/>
            <person name="Hayashi H."/>
            <person name="Ohta F."/>
            <person name="Nishizaka S."/>
            <person name="Haga S."/>
            <person name="Miura S."/>
            <person name="Morishita T."/>
            <person name="Kabeya Y."/>
            <person name="Terasawa K."/>
            <person name="Suzuki Y."/>
            <person name="Ishii Y."/>
            <person name="Asakawa S."/>
            <person name="Takano H."/>
            <person name="Ohta N."/>
            <person name="Kuroiwa H."/>
            <person name="Tanaka K."/>
            <person name="Shimizu N."/>
            <person name="Sugano S."/>
            <person name="Sato N."/>
            <person name="Nozaki H."/>
            <person name="Ogasawara N."/>
            <person name="Kohara Y."/>
            <person name="Kuroiwa T."/>
        </authorList>
    </citation>
    <scope>NUCLEOTIDE SEQUENCE [LARGE SCALE GENOMIC DNA]</scope>
    <source>
        <strain evidence="2 3">10D</strain>
    </source>
</reference>
<accession>M1V445</accession>
<dbReference type="EMBL" id="AP006486">
    <property type="protein sequence ID" value="BAM79130.1"/>
    <property type="molecule type" value="Genomic_DNA"/>
</dbReference>
<dbReference type="Gramene" id="CMD042CT">
    <property type="protein sequence ID" value="CMD042CT"/>
    <property type="gene ID" value="CMD042C"/>
</dbReference>
<dbReference type="AlphaFoldDB" id="M1V445"/>
<protein>
    <submittedName>
        <fullName evidence="2">Uncharacterized protein</fullName>
    </submittedName>
</protein>
<dbReference type="Proteomes" id="UP000007014">
    <property type="component" value="Chromosome 4"/>
</dbReference>
<feature type="region of interest" description="Disordered" evidence="1">
    <location>
        <begin position="38"/>
        <end position="71"/>
    </location>
</feature>
<dbReference type="RefSeq" id="XP_005535416.1">
    <property type="nucleotide sequence ID" value="XM_005535359.1"/>
</dbReference>
<dbReference type="InterPro" id="IPR037485">
    <property type="entry name" value="PEX22"/>
</dbReference>
<evidence type="ECO:0000313" key="2">
    <source>
        <dbReference type="EMBL" id="BAM79130.1"/>
    </source>
</evidence>
<dbReference type="Pfam" id="PF22978">
    <property type="entry name" value="HAD_Pex22"/>
    <property type="match status" value="1"/>
</dbReference>
<reference evidence="2 3" key="2">
    <citation type="journal article" date="2007" name="BMC Biol.">
        <title>A 100%-complete sequence reveals unusually simple genomic features in the hot-spring red alga Cyanidioschyzon merolae.</title>
        <authorList>
            <person name="Nozaki H."/>
            <person name="Takano H."/>
            <person name="Misumi O."/>
            <person name="Terasawa K."/>
            <person name="Matsuzaki M."/>
            <person name="Maruyama S."/>
            <person name="Nishida K."/>
            <person name="Yagisawa F."/>
            <person name="Yoshida Y."/>
            <person name="Fujiwara T."/>
            <person name="Takio S."/>
            <person name="Tamura K."/>
            <person name="Chung S.J."/>
            <person name="Nakamura S."/>
            <person name="Kuroiwa H."/>
            <person name="Tanaka K."/>
            <person name="Sato N."/>
            <person name="Kuroiwa T."/>
        </authorList>
    </citation>
    <scope>NUCLEOTIDE SEQUENCE [LARGE SCALE GENOMIC DNA]</scope>
    <source>
        <strain evidence="2 3">10D</strain>
    </source>
</reference>
<evidence type="ECO:0000256" key="1">
    <source>
        <dbReference type="SAM" id="MobiDB-lite"/>
    </source>
</evidence>
<dbReference type="GO" id="GO:0007031">
    <property type="term" value="P:peroxisome organization"/>
    <property type="evidence" value="ECO:0007669"/>
    <property type="project" value="InterPro"/>
</dbReference>
<gene>
    <name evidence="2" type="ORF">CYME_CMD042C</name>
</gene>
<organism evidence="2 3">
    <name type="scientific">Cyanidioschyzon merolae (strain NIES-3377 / 10D)</name>
    <name type="common">Unicellular red alga</name>
    <dbReference type="NCBI Taxonomy" id="280699"/>
    <lineage>
        <taxon>Eukaryota</taxon>
        <taxon>Rhodophyta</taxon>
        <taxon>Bangiophyceae</taxon>
        <taxon>Cyanidiales</taxon>
        <taxon>Cyanidiaceae</taxon>
        <taxon>Cyanidioschyzon</taxon>
    </lineage>
</organism>
<dbReference type="HOGENOM" id="CLU_1055057_0_0_1"/>